<keyword evidence="3 5" id="KW-1133">Transmembrane helix</keyword>
<dbReference type="EMBL" id="JAQQWP010000008">
    <property type="protein sequence ID" value="KAK8106770.1"/>
    <property type="molecule type" value="Genomic_DNA"/>
</dbReference>
<dbReference type="PANTHER" id="PTHR31465">
    <property type="entry name" value="PROTEIN RTA1-RELATED"/>
    <property type="match status" value="1"/>
</dbReference>
<feature type="transmembrane region" description="Helical" evidence="5">
    <location>
        <begin position="157"/>
        <end position="181"/>
    </location>
</feature>
<feature type="transmembrane region" description="Helical" evidence="5">
    <location>
        <begin position="43"/>
        <end position="66"/>
    </location>
</feature>
<sequence length="281" mass="31327">MSEPPKEFVFYAYTPSVAAAVIFIIAFGLSTMYHLWQIIRSRTWYFIPFVVGCLFETVGYIGRAMSSVESPDYTKNPYIIQSVLLLLGPTLFAASIYMILGRLVRLLEADAYSVISPRWLTKVFVLGDVLSFFAQGGGGGMLTTAKSQDDVKRGENIILGGLGIQVLFFGAFCIVTTVFHLRIRRNPTSRSDGINTPWQPLIFVLYGASLLILVRSVFRIAEYADGSHGALQTHEYWLYIFDAVLMLAVSVMFNWLHPSYVICREGKGSKGRSAISLEDGQ</sequence>
<reference evidence="6 7" key="1">
    <citation type="submission" date="2023-01" db="EMBL/GenBank/DDBJ databases">
        <title>Analysis of 21 Apiospora genomes using comparative genomics revels a genus with tremendous synthesis potential of carbohydrate active enzymes and secondary metabolites.</title>
        <authorList>
            <person name="Sorensen T."/>
        </authorList>
    </citation>
    <scope>NUCLEOTIDE SEQUENCE [LARGE SCALE GENOMIC DNA]</scope>
    <source>
        <strain evidence="6 7">CBS 117206</strain>
    </source>
</reference>
<comment type="caution">
    <text evidence="6">The sequence shown here is derived from an EMBL/GenBank/DDBJ whole genome shotgun (WGS) entry which is preliminary data.</text>
</comment>
<evidence type="ECO:0000256" key="2">
    <source>
        <dbReference type="ARBA" id="ARBA00022692"/>
    </source>
</evidence>
<feature type="transmembrane region" description="Helical" evidence="5">
    <location>
        <begin position="119"/>
        <end position="137"/>
    </location>
</feature>
<feature type="transmembrane region" description="Helical" evidence="5">
    <location>
        <begin position="201"/>
        <end position="221"/>
    </location>
</feature>
<protein>
    <submittedName>
        <fullName evidence="6">RTA1 like protein-domain-containing protein</fullName>
    </submittedName>
</protein>
<dbReference type="Pfam" id="PF04479">
    <property type="entry name" value="RTA1"/>
    <property type="match status" value="1"/>
</dbReference>
<keyword evidence="2 5" id="KW-0812">Transmembrane</keyword>
<dbReference type="Proteomes" id="UP001392437">
    <property type="component" value="Unassembled WGS sequence"/>
</dbReference>
<dbReference type="PANTHER" id="PTHR31465:SF35">
    <property type="entry name" value="RTA1 DOMAIN PROTEIN-RELATED"/>
    <property type="match status" value="1"/>
</dbReference>
<comment type="subcellular location">
    <subcellularLocation>
        <location evidence="1">Membrane</location>
        <topology evidence="1">Multi-pass membrane protein</topology>
    </subcellularLocation>
</comment>
<keyword evidence="4 5" id="KW-0472">Membrane</keyword>
<proteinExistence type="predicted"/>
<evidence type="ECO:0000256" key="3">
    <source>
        <dbReference type="ARBA" id="ARBA00022989"/>
    </source>
</evidence>
<feature type="transmembrane region" description="Helical" evidence="5">
    <location>
        <begin position="12"/>
        <end position="36"/>
    </location>
</feature>
<feature type="transmembrane region" description="Helical" evidence="5">
    <location>
        <begin position="78"/>
        <end position="99"/>
    </location>
</feature>
<dbReference type="AlphaFoldDB" id="A0AAW0QVK4"/>
<accession>A0AAW0QVK4</accession>
<gene>
    <name evidence="6" type="ORF">PG999_010129</name>
</gene>
<dbReference type="InterPro" id="IPR007568">
    <property type="entry name" value="RTA1"/>
</dbReference>
<evidence type="ECO:0000256" key="1">
    <source>
        <dbReference type="ARBA" id="ARBA00004141"/>
    </source>
</evidence>
<organism evidence="6 7">
    <name type="scientific">Apiospora kogelbergensis</name>
    <dbReference type="NCBI Taxonomy" id="1337665"/>
    <lineage>
        <taxon>Eukaryota</taxon>
        <taxon>Fungi</taxon>
        <taxon>Dikarya</taxon>
        <taxon>Ascomycota</taxon>
        <taxon>Pezizomycotina</taxon>
        <taxon>Sordariomycetes</taxon>
        <taxon>Xylariomycetidae</taxon>
        <taxon>Amphisphaeriales</taxon>
        <taxon>Apiosporaceae</taxon>
        <taxon>Apiospora</taxon>
    </lineage>
</organism>
<feature type="transmembrane region" description="Helical" evidence="5">
    <location>
        <begin position="236"/>
        <end position="256"/>
    </location>
</feature>
<evidence type="ECO:0000256" key="4">
    <source>
        <dbReference type="ARBA" id="ARBA00023136"/>
    </source>
</evidence>
<keyword evidence="7" id="KW-1185">Reference proteome</keyword>
<evidence type="ECO:0000256" key="5">
    <source>
        <dbReference type="SAM" id="Phobius"/>
    </source>
</evidence>
<name>A0AAW0QVK4_9PEZI</name>
<evidence type="ECO:0000313" key="6">
    <source>
        <dbReference type="EMBL" id="KAK8106770.1"/>
    </source>
</evidence>
<evidence type="ECO:0000313" key="7">
    <source>
        <dbReference type="Proteomes" id="UP001392437"/>
    </source>
</evidence>
<dbReference type="GO" id="GO:0016020">
    <property type="term" value="C:membrane"/>
    <property type="evidence" value="ECO:0007669"/>
    <property type="project" value="UniProtKB-SubCell"/>
</dbReference>